<keyword evidence="5" id="KW-1185">Reference proteome</keyword>
<dbReference type="EMBL" id="FMVN01000002">
    <property type="protein sequence ID" value="SCX96818.1"/>
    <property type="molecule type" value="Genomic_DNA"/>
</dbReference>
<reference evidence="3 5" key="3">
    <citation type="submission" date="2016-10" db="EMBL/GenBank/DDBJ databases">
        <authorList>
            <person name="Varghese N."/>
            <person name="Submissions S."/>
        </authorList>
    </citation>
    <scope>NUCLEOTIDE SEQUENCE [LARGE SCALE GENOMIC DNA]</scope>
    <source>
        <strain evidence="3 5">ATCC 33218</strain>
    </source>
</reference>
<proteinExistence type="predicted"/>
<reference evidence="4" key="2">
    <citation type="submission" date="2014-09" db="EMBL/GenBank/DDBJ databases">
        <authorList>
            <person name="Gomez-Valero L."/>
        </authorList>
    </citation>
    <scope>NUCLEOTIDE SEQUENCE [LARGE SCALE GENOMIC DNA]</scope>
    <source>
        <strain evidence="4">ATCC33218</strain>
    </source>
</reference>
<feature type="transmembrane region" description="Helical" evidence="1">
    <location>
        <begin position="38"/>
        <end position="57"/>
    </location>
</feature>
<evidence type="ECO:0000256" key="1">
    <source>
        <dbReference type="SAM" id="Phobius"/>
    </source>
</evidence>
<evidence type="ECO:0000313" key="4">
    <source>
        <dbReference type="Proteomes" id="UP000032414"/>
    </source>
</evidence>
<keyword evidence="1" id="KW-0812">Transmembrane</keyword>
<dbReference type="Proteomes" id="UP000182998">
    <property type="component" value="Unassembled WGS sequence"/>
</dbReference>
<dbReference type="STRING" id="451.B6N58_01460"/>
<evidence type="ECO:0000313" key="3">
    <source>
        <dbReference type="EMBL" id="SCX96818.1"/>
    </source>
</evidence>
<dbReference type="KEGG" id="tmc:LMI_0305"/>
<reference evidence="2" key="1">
    <citation type="submission" date="2014-09" db="EMBL/GenBank/DDBJ databases">
        <authorList>
            <person name="GOMEZ-VALERO Laura"/>
        </authorList>
    </citation>
    <scope>NUCLEOTIDE SEQUENCE</scope>
    <source>
        <strain evidence="2">ATCC33218</strain>
    </source>
</reference>
<protein>
    <submittedName>
        <fullName evidence="2">Uncharacterized protein</fullName>
    </submittedName>
</protein>
<dbReference type="OrthoDB" id="5653660at2"/>
<dbReference type="EMBL" id="LN614830">
    <property type="protein sequence ID" value="CEG59665.1"/>
    <property type="molecule type" value="Genomic_DNA"/>
</dbReference>
<evidence type="ECO:0000313" key="5">
    <source>
        <dbReference type="Proteomes" id="UP000182998"/>
    </source>
</evidence>
<feature type="transmembrane region" description="Helical" evidence="1">
    <location>
        <begin position="12"/>
        <end position="32"/>
    </location>
</feature>
<dbReference type="AlphaFoldDB" id="A0A098GCF3"/>
<gene>
    <name evidence="2" type="ORF">LMI_0305</name>
    <name evidence="3" type="ORF">SAMN02982997_00536</name>
</gene>
<keyword evidence="1" id="KW-1133">Transmembrane helix</keyword>
<accession>A0A098GCF3</accession>
<organism evidence="2 4">
    <name type="scientific">Legionella micdadei</name>
    <name type="common">Tatlockia micdadei</name>
    <dbReference type="NCBI Taxonomy" id="451"/>
    <lineage>
        <taxon>Bacteria</taxon>
        <taxon>Pseudomonadati</taxon>
        <taxon>Pseudomonadota</taxon>
        <taxon>Gammaproteobacteria</taxon>
        <taxon>Legionellales</taxon>
        <taxon>Legionellaceae</taxon>
        <taxon>Legionella</taxon>
    </lineage>
</organism>
<dbReference type="PATRIC" id="fig|451.8.peg.539"/>
<name>A0A098GCF3_LEGMI</name>
<dbReference type="HOGENOM" id="CLU_2649987_0_0_6"/>
<dbReference type="Proteomes" id="UP000032414">
    <property type="component" value="Chromosome I"/>
</dbReference>
<sequence length="79" mass="9113">MNGKVERIFQNLIPFLILGIAIALVIGLFIMFSYVLMWGFLIGSVMWAIYSVKNFLFPRQVSKPPVKTKGRIIEHNDRD</sequence>
<evidence type="ECO:0000313" key="2">
    <source>
        <dbReference type="EMBL" id="CEG59665.1"/>
    </source>
</evidence>
<keyword evidence="1" id="KW-0472">Membrane</keyword>
<dbReference type="RefSeq" id="WP_045098217.1">
    <property type="nucleotide sequence ID" value="NZ_CP020614.1"/>
</dbReference>